<reference evidence="2 3" key="1">
    <citation type="journal article" date="2021" name="BMC Genomics">
        <title>Datura genome reveals duplications of psychoactive alkaloid biosynthetic genes and high mutation rate following tissue culture.</title>
        <authorList>
            <person name="Rajewski A."/>
            <person name="Carter-House D."/>
            <person name="Stajich J."/>
            <person name="Litt A."/>
        </authorList>
    </citation>
    <scope>NUCLEOTIDE SEQUENCE [LARGE SCALE GENOMIC DNA]</scope>
    <source>
        <strain evidence="2">AR-01</strain>
    </source>
</reference>
<proteinExistence type="predicted"/>
<accession>A0ABS8W046</accession>
<dbReference type="Proteomes" id="UP000823775">
    <property type="component" value="Unassembled WGS sequence"/>
</dbReference>
<protein>
    <submittedName>
        <fullName evidence="2">Uncharacterized protein</fullName>
    </submittedName>
</protein>
<comment type="caution">
    <text evidence="2">The sequence shown here is derived from an EMBL/GenBank/DDBJ whole genome shotgun (WGS) entry which is preliminary data.</text>
</comment>
<keyword evidence="1" id="KW-0175">Coiled coil</keyword>
<sequence length="171" mass="18704">MLSGEASISHVDDMHVSPTKNGLLKVVQTDRVKKGQLVRLAKSIPPMIQQAIKTTLKPVVDKLGSLCDRIAVLENEVVSLREELDRRKGLIPPMDIDLNILPTVLDPTVADSIPLDDWCTGYSPTNITTAAEVQDSEPPHIEVPSPMYVAYQGGNFSDSLTEQSQASRCIE</sequence>
<evidence type="ECO:0000313" key="3">
    <source>
        <dbReference type="Proteomes" id="UP000823775"/>
    </source>
</evidence>
<organism evidence="2 3">
    <name type="scientific">Datura stramonium</name>
    <name type="common">Jimsonweed</name>
    <name type="synonym">Common thornapple</name>
    <dbReference type="NCBI Taxonomy" id="4076"/>
    <lineage>
        <taxon>Eukaryota</taxon>
        <taxon>Viridiplantae</taxon>
        <taxon>Streptophyta</taxon>
        <taxon>Embryophyta</taxon>
        <taxon>Tracheophyta</taxon>
        <taxon>Spermatophyta</taxon>
        <taxon>Magnoliopsida</taxon>
        <taxon>eudicotyledons</taxon>
        <taxon>Gunneridae</taxon>
        <taxon>Pentapetalae</taxon>
        <taxon>asterids</taxon>
        <taxon>lamiids</taxon>
        <taxon>Solanales</taxon>
        <taxon>Solanaceae</taxon>
        <taxon>Solanoideae</taxon>
        <taxon>Datureae</taxon>
        <taxon>Datura</taxon>
    </lineage>
</organism>
<evidence type="ECO:0000256" key="1">
    <source>
        <dbReference type="SAM" id="Coils"/>
    </source>
</evidence>
<gene>
    <name evidence="2" type="ORF">HAX54_042886</name>
</gene>
<feature type="coiled-coil region" evidence="1">
    <location>
        <begin position="63"/>
        <end position="90"/>
    </location>
</feature>
<evidence type="ECO:0000313" key="2">
    <source>
        <dbReference type="EMBL" id="MCE2055567.1"/>
    </source>
</evidence>
<keyword evidence="3" id="KW-1185">Reference proteome</keyword>
<name>A0ABS8W046_DATST</name>
<dbReference type="EMBL" id="JACEIK010006356">
    <property type="protein sequence ID" value="MCE2055567.1"/>
    <property type="molecule type" value="Genomic_DNA"/>
</dbReference>